<feature type="domain" description="PilZ" evidence="1">
    <location>
        <begin position="15"/>
        <end position="104"/>
    </location>
</feature>
<reference evidence="2" key="1">
    <citation type="submission" date="2022-06" db="EMBL/GenBank/DDBJ databases">
        <title>Aquibacillus sp. a new bacterium isolated from soil saline samples.</title>
        <authorList>
            <person name="Galisteo C."/>
            <person name="De La Haba R."/>
            <person name="Sanchez-Porro C."/>
            <person name="Ventosa A."/>
        </authorList>
    </citation>
    <scope>NUCLEOTIDE SEQUENCE</scope>
    <source>
        <strain evidence="2">3ASR75-54</strain>
    </source>
</reference>
<protein>
    <submittedName>
        <fullName evidence="2">PilZ domain-containing protein</fullName>
    </submittedName>
</protein>
<dbReference type="RefSeq" id="WP_272445555.1">
    <property type="nucleotide sequence ID" value="NZ_JAMQKC010000003.1"/>
</dbReference>
<dbReference type="Gene3D" id="2.40.10.220">
    <property type="entry name" value="predicted glycosyltransferase like domains"/>
    <property type="match status" value="1"/>
</dbReference>
<evidence type="ECO:0000313" key="2">
    <source>
        <dbReference type="EMBL" id="MDC3416553.1"/>
    </source>
</evidence>
<dbReference type="EMBL" id="JAMQKC010000003">
    <property type="protein sequence ID" value="MDC3416553.1"/>
    <property type="molecule type" value="Genomic_DNA"/>
</dbReference>
<gene>
    <name evidence="2" type="ORF">NC799_06440</name>
</gene>
<sequence length="111" mass="13115">MYYKRNEPFRYTFKKRTPAEILLIRDNQRFDIRIINISQNGLRLESSHQLTKHDKIIVSFTIIDQRICAIGEIVWVKIRGRKCECGVTLDTDNVYRTELITLLKQLAKTTS</sequence>
<organism evidence="2 3">
    <name type="scientific">Aquibacillus salsiterrae</name>
    <dbReference type="NCBI Taxonomy" id="2950439"/>
    <lineage>
        <taxon>Bacteria</taxon>
        <taxon>Bacillati</taxon>
        <taxon>Bacillota</taxon>
        <taxon>Bacilli</taxon>
        <taxon>Bacillales</taxon>
        <taxon>Bacillaceae</taxon>
        <taxon>Aquibacillus</taxon>
    </lineage>
</organism>
<keyword evidence="3" id="KW-1185">Reference proteome</keyword>
<dbReference type="Proteomes" id="UP001145069">
    <property type="component" value="Unassembled WGS sequence"/>
</dbReference>
<evidence type="ECO:0000259" key="1">
    <source>
        <dbReference type="Pfam" id="PF07238"/>
    </source>
</evidence>
<comment type="caution">
    <text evidence="2">The sequence shown here is derived from an EMBL/GenBank/DDBJ whole genome shotgun (WGS) entry which is preliminary data.</text>
</comment>
<evidence type="ECO:0000313" key="3">
    <source>
        <dbReference type="Proteomes" id="UP001145069"/>
    </source>
</evidence>
<dbReference type="Pfam" id="PF07238">
    <property type="entry name" value="PilZ"/>
    <property type="match status" value="1"/>
</dbReference>
<dbReference type="AlphaFoldDB" id="A0A9X3WD76"/>
<dbReference type="SUPFAM" id="SSF141371">
    <property type="entry name" value="PilZ domain-like"/>
    <property type="match status" value="1"/>
</dbReference>
<name>A0A9X3WD76_9BACI</name>
<proteinExistence type="predicted"/>
<dbReference type="GO" id="GO:0035438">
    <property type="term" value="F:cyclic-di-GMP binding"/>
    <property type="evidence" value="ECO:0007669"/>
    <property type="project" value="InterPro"/>
</dbReference>
<accession>A0A9X3WD76</accession>
<dbReference type="InterPro" id="IPR009875">
    <property type="entry name" value="PilZ_domain"/>
</dbReference>